<evidence type="ECO:0000313" key="2">
    <source>
        <dbReference type="EMBL" id="GBM46110.1"/>
    </source>
</evidence>
<dbReference type="AlphaFoldDB" id="A0A4Y2FX95"/>
<dbReference type="EMBL" id="BGPR01252358">
    <property type="protein sequence ID" value="GBM46110.1"/>
    <property type="molecule type" value="Genomic_DNA"/>
</dbReference>
<protein>
    <submittedName>
        <fullName evidence="2">Uncharacterized protein</fullName>
    </submittedName>
</protein>
<dbReference type="OrthoDB" id="10068277at2759"/>
<gene>
    <name evidence="2" type="ORF">AVEN_51181_1</name>
</gene>
<sequence>MRYQKITREPAEPISVSIANQSLTNPPEELPAKQVEDEDHIMRDIRYTVPRTYEKYIPAIVEKLKTRLYHWNEYGEMTENGVPFKGSKIVDLFSYVMRNSKRLETPQHLGKFIKAISEINIPHSWLANKGVIKKLKAPFLSFGDSEISQIKDDYRRISTPIRNPNRRRSRSAGERVFERETEVPWKMRSQTEGKWIEY</sequence>
<comment type="caution">
    <text evidence="2">The sequence shown here is derived from an EMBL/GenBank/DDBJ whole genome shotgun (WGS) entry which is preliminary data.</text>
</comment>
<name>A0A4Y2FX95_ARAVE</name>
<feature type="region of interest" description="Disordered" evidence="1">
    <location>
        <begin position="1"/>
        <end position="29"/>
    </location>
</feature>
<keyword evidence="3" id="KW-1185">Reference proteome</keyword>
<proteinExistence type="predicted"/>
<feature type="compositionally biased region" description="Basic and acidic residues" evidence="1">
    <location>
        <begin position="1"/>
        <end position="11"/>
    </location>
</feature>
<dbReference type="Proteomes" id="UP000499080">
    <property type="component" value="Unassembled WGS sequence"/>
</dbReference>
<evidence type="ECO:0000313" key="3">
    <source>
        <dbReference type="Proteomes" id="UP000499080"/>
    </source>
</evidence>
<reference evidence="2 3" key="1">
    <citation type="journal article" date="2019" name="Sci. Rep.">
        <title>Orb-weaving spider Araneus ventricosus genome elucidates the spidroin gene catalogue.</title>
        <authorList>
            <person name="Kono N."/>
            <person name="Nakamura H."/>
            <person name="Ohtoshi R."/>
            <person name="Moran D.A.P."/>
            <person name="Shinohara A."/>
            <person name="Yoshida Y."/>
            <person name="Fujiwara M."/>
            <person name="Mori M."/>
            <person name="Tomita M."/>
            <person name="Arakawa K."/>
        </authorList>
    </citation>
    <scope>NUCLEOTIDE SEQUENCE [LARGE SCALE GENOMIC DNA]</scope>
</reference>
<evidence type="ECO:0000256" key="1">
    <source>
        <dbReference type="SAM" id="MobiDB-lite"/>
    </source>
</evidence>
<accession>A0A4Y2FX95</accession>
<organism evidence="2 3">
    <name type="scientific">Araneus ventricosus</name>
    <name type="common">Orbweaver spider</name>
    <name type="synonym">Epeira ventricosa</name>
    <dbReference type="NCBI Taxonomy" id="182803"/>
    <lineage>
        <taxon>Eukaryota</taxon>
        <taxon>Metazoa</taxon>
        <taxon>Ecdysozoa</taxon>
        <taxon>Arthropoda</taxon>
        <taxon>Chelicerata</taxon>
        <taxon>Arachnida</taxon>
        <taxon>Araneae</taxon>
        <taxon>Araneomorphae</taxon>
        <taxon>Entelegynae</taxon>
        <taxon>Araneoidea</taxon>
        <taxon>Araneidae</taxon>
        <taxon>Araneus</taxon>
    </lineage>
</organism>